<dbReference type="Pfam" id="PF12080">
    <property type="entry name" value="GldM_4th"/>
    <property type="match status" value="1"/>
</dbReference>
<organism evidence="5 6">
    <name type="scientific">Algoriphagus hitonicola</name>
    <dbReference type="NCBI Taxonomy" id="435880"/>
    <lineage>
        <taxon>Bacteria</taxon>
        <taxon>Pseudomonadati</taxon>
        <taxon>Bacteroidota</taxon>
        <taxon>Cytophagia</taxon>
        <taxon>Cytophagales</taxon>
        <taxon>Cyclobacteriaceae</taxon>
        <taxon>Algoriphagus</taxon>
    </lineage>
</organism>
<feature type="domain" description="Gliding motility-associated protein GldM N-terminal" evidence="2">
    <location>
        <begin position="31"/>
        <end position="224"/>
    </location>
</feature>
<evidence type="ECO:0000259" key="1">
    <source>
        <dbReference type="Pfam" id="PF12080"/>
    </source>
</evidence>
<dbReference type="RefSeq" id="WP_092792908.1">
    <property type="nucleotide sequence ID" value="NZ_FOPC01000011.1"/>
</dbReference>
<evidence type="ECO:0000259" key="4">
    <source>
        <dbReference type="Pfam" id="PF21602"/>
    </source>
</evidence>
<dbReference type="Pfam" id="PF21601">
    <property type="entry name" value="GldM_2nd"/>
    <property type="match status" value="1"/>
</dbReference>
<evidence type="ECO:0000313" key="6">
    <source>
        <dbReference type="Proteomes" id="UP000199642"/>
    </source>
</evidence>
<dbReference type="OrthoDB" id="1490890at2"/>
<keyword evidence="6" id="KW-1185">Reference proteome</keyword>
<dbReference type="Pfam" id="PF12081">
    <property type="entry name" value="GldM_1st"/>
    <property type="match status" value="1"/>
</dbReference>
<dbReference type="InterPro" id="IPR022719">
    <property type="entry name" value="Motility-assoc_prot_GldM_C"/>
</dbReference>
<evidence type="ECO:0000259" key="3">
    <source>
        <dbReference type="Pfam" id="PF21601"/>
    </source>
</evidence>
<proteinExistence type="predicted"/>
<evidence type="ECO:0000313" key="5">
    <source>
        <dbReference type="EMBL" id="SFG94277.1"/>
    </source>
</evidence>
<accession>A0A1I2W112</accession>
<dbReference type="EMBL" id="FOPC01000011">
    <property type="protein sequence ID" value="SFG94277.1"/>
    <property type="molecule type" value="Genomic_DNA"/>
</dbReference>
<feature type="domain" description="Gliding motility-associated protein GldM first immunoglobulin-like" evidence="3">
    <location>
        <begin position="229"/>
        <end position="333"/>
    </location>
</feature>
<dbReference type="InterPro" id="IPR022720">
    <property type="entry name" value="Motility-assoc_prot_GldM_N"/>
</dbReference>
<feature type="domain" description="Gliding motility-associated protein GldM second immunoglobulin-like" evidence="4">
    <location>
        <begin position="335"/>
        <end position="414"/>
    </location>
</feature>
<dbReference type="Pfam" id="PF21602">
    <property type="entry name" value="GldM_3rd"/>
    <property type="match status" value="1"/>
</dbReference>
<dbReference type="InterPro" id="IPR019859">
    <property type="entry name" value="Motility-assoc_prot_GldM"/>
</dbReference>
<dbReference type="AlphaFoldDB" id="A0A1I2W112"/>
<evidence type="ECO:0000259" key="2">
    <source>
        <dbReference type="Pfam" id="PF12081"/>
    </source>
</evidence>
<gene>
    <name evidence="5" type="ORF">SAMN04487988_11143</name>
</gene>
<reference evidence="6" key="1">
    <citation type="submission" date="2016-10" db="EMBL/GenBank/DDBJ databases">
        <authorList>
            <person name="Varghese N."/>
            <person name="Submissions S."/>
        </authorList>
    </citation>
    <scope>NUCLEOTIDE SEQUENCE [LARGE SCALE GENOMIC DNA]</scope>
    <source>
        <strain evidence="6">DSM 19315</strain>
    </source>
</reference>
<dbReference type="InterPro" id="IPR048405">
    <property type="entry name" value="GldM_Ig-like-1"/>
</dbReference>
<dbReference type="NCBIfam" id="TIGR03517">
    <property type="entry name" value="GldM_gliding"/>
    <property type="match status" value="1"/>
</dbReference>
<name>A0A1I2W112_9BACT</name>
<sequence length="537" mass="58083">MAGVKETPRQRMIGMMYLVLTALLALQVSNQILQKFVLINDGMERTSRNYVLKNQATVESIEYTVEQQGNNEKDVPKVGAAQEIREETKEITAYLEELKKQLIEQSGAKNEEGNFVNSSLKNTEVAGNIFVNNGKGEELKATLNGFPTKVQEILEGVGITDQTFNPIALDASEIDLFKNDSEARNKDFTNLNFVKSPVGAVLALLSQYQNEVLNIESEALSTIANTIGSFYFKADITEAQISAVSNIVAAGTKFEGTMFIASSSSSSRPTMNVDGRSVEVDEKGFGRIEFTATPATEYDDRGLSRRVLSGEIVTNIGGEDQVLPVEYEYFVAQPVVKVSSEVVQQLYADCANELLIEVPALGNTYAPEFAISNGQSIKGNSPGQVTIIPGASGKVTIGVSSGGNKIDDVEFDIKPVPAPSIVPVMGNGNEVDISQSQAIGSLTGLKVRAVPEPTFGRTMAKDANFEVTGGEVRLLRNDVPRQTIQIASGNNIAMRQLLESARAGDDIVVVVNQVTRTNFRGNKIPTTLNQIIRIGVK</sequence>
<dbReference type="Proteomes" id="UP000199642">
    <property type="component" value="Unassembled WGS sequence"/>
</dbReference>
<protein>
    <submittedName>
        <fullName evidence="5">Gliding motility-associated protein GldM</fullName>
    </submittedName>
</protein>
<dbReference type="InterPro" id="IPR048406">
    <property type="entry name" value="GldM_Ig-like-2"/>
</dbReference>
<dbReference type="STRING" id="435880.SAMN04487988_11143"/>
<feature type="domain" description="Gliding motility-associated protein GldM C-terminal" evidence="1">
    <location>
        <begin position="417"/>
        <end position="536"/>
    </location>
</feature>